<keyword evidence="3" id="KW-0804">Transcription</keyword>
<evidence type="ECO:0000256" key="1">
    <source>
        <dbReference type="ARBA" id="ARBA00023015"/>
    </source>
</evidence>
<keyword evidence="1" id="KW-0805">Transcription regulation</keyword>
<feature type="region of interest" description="Disordered" evidence="5">
    <location>
        <begin position="1"/>
        <end position="21"/>
    </location>
</feature>
<dbReference type="InterPro" id="IPR009057">
    <property type="entry name" value="Homeodomain-like_sf"/>
</dbReference>
<evidence type="ECO:0000256" key="5">
    <source>
        <dbReference type="SAM" id="MobiDB-lite"/>
    </source>
</evidence>
<dbReference type="PANTHER" id="PTHR30055">
    <property type="entry name" value="HTH-TYPE TRANSCRIPTIONAL REGULATOR RUTR"/>
    <property type="match status" value="1"/>
</dbReference>
<evidence type="ECO:0000313" key="7">
    <source>
        <dbReference type="EMBL" id="QDP81261.1"/>
    </source>
</evidence>
<accession>A0A516NQU2</accession>
<gene>
    <name evidence="7" type="ORF">FOH10_23620</name>
</gene>
<proteinExistence type="predicted"/>
<protein>
    <submittedName>
        <fullName evidence="7">TetR/AcrR family transcriptional regulator</fullName>
    </submittedName>
</protein>
<dbReference type="GO" id="GO:0003700">
    <property type="term" value="F:DNA-binding transcription factor activity"/>
    <property type="evidence" value="ECO:0007669"/>
    <property type="project" value="TreeGrafter"/>
</dbReference>
<evidence type="ECO:0000259" key="6">
    <source>
        <dbReference type="PROSITE" id="PS50977"/>
    </source>
</evidence>
<dbReference type="Pfam" id="PF00440">
    <property type="entry name" value="TetR_N"/>
    <property type="match status" value="1"/>
</dbReference>
<reference evidence="7 8" key="1">
    <citation type="submission" date="2019-07" db="EMBL/GenBank/DDBJ databases">
        <title>Complete Genome Sequence and Methylome Analysis of Nocardia otitidis-caviarum NEB252.</title>
        <authorList>
            <person name="Fomenkov A."/>
            <person name="Anton B.P."/>
            <person name="Vincze T."/>
            <person name="Roberts R.J."/>
        </authorList>
    </citation>
    <scope>NUCLEOTIDE SEQUENCE [LARGE SCALE GENOMIC DNA]</scope>
    <source>
        <strain evidence="7 8">NEB252</strain>
    </source>
</reference>
<dbReference type="KEGG" id="nod:FOH10_23620"/>
<dbReference type="Proteomes" id="UP000317039">
    <property type="component" value="Chromosome"/>
</dbReference>
<feature type="domain" description="HTH tetR-type" evidence="6">
    <location>
        <begin position="18"/>
        <end position="78"/>
    </location>
</feature>
<feature type="DNA-binding region" description="H-T-H motif" evidence="4">
    <location>
        <begin position="41"/>
        <end position="60"/>
    </location>
</feature>
<evidence type="ECO:0000256" key="4">
    <source>
        <dbReference type="PROSITE-ProRule" id="PRU00335"/>
    </source>
</evidence>
<dbReference type="RefSeq" id="WP_143982371.1">
    <property type="nucleotide sequence ID" value="NZ_CP041695.1"/>
</dbReference>
<dbReference type="InterPro" id="IPR050109">
    <property type="entry name" value="HTH-type_TetR-like_transc_reg"/>
</dbReference>
<dbReference type="InterPro" id="IPR001647">
    <property type="entry name" value="HTH_TetR"/>
</dbReference>
<dbReference type="EMBL" id="CP041695">
    <property type="protein sequence ID" value="QDP81261.1"/>
    <property type="molecule type" value="Genomic_DNA"/>
</dbReference>
<evidence type="ECO:0000256" key="2">
    <source>
        <dbReference type="ARBA" id="ARBA00023125"/>
    </source>
</evidence>
<feature type="compositionally biased region" description="Basic and acidic residues" evidence="5">
    <location>
        <begin position="12"/>
        <end position="21"/>
    </location>
</feature>
<dbReference type="PANTHER" id="PTHR30055:SF234">
    <property type="entry name" value="HTH-TYPE TRANSCRIPTIONAL REGULATOR BETI"/>
    <property type="match status" value="1"/>
</dbReference>
<sequence>MAETGNHRRKRPTQERARESRERIVATAARLFAERGIADTSTNRIAAGANMSIGTLYRYFTDKHEIVEVLRARLLAELEERFTAAVLDGMGLSPRDSVATSLRAIVAVLAEREPLVRALTADATVDGAGFGGLERRLLLLTRAYLLQQLGPLPDHDLDVRAFVMANAGLAAALRIGLKPPPELDRDRLIDETAEMIGGWVSRS</sequence>
<dbReference type="AlphaFoldDB" id="A0A516NQU2"/>
<dbReference type="SUPFAM" id="SSF46689">
    <property type="entry name" value="Homeodomain-like"/>
    <property type="match status" value="1"/>
</dbReference>
<evidence type="ECO:0000256" key="3">
    <source>
        <dbReference type="ARBA" id="ARBA00023163"/>
    </source>
</evidence>
<dbReference type="Gene3D" id="1.10.357.10">
    <property type="entry name" value="Tetracycline Repressor, domain 2"/>
    <property type="match status" value="1"/>
</dbReference>
<evidence type="ECO:0000313" key="8">
    <source>
        <dbReference type="Proteomes" id="UP000317039"/>
    </source>
</evidence>
<dbReference type="GO" id="GO:0000976">
    <property type="term" value="F:transcription cis-regulatory region binding"/>
    <property type="evidence" value="ECO:0007669"/>
    <property type="project" value="TreeGrafter"/>
</dbReference>
<dbReference type="PROSITE" id="PS50977">
    <property type="entry name" value="HTH_TETR_2"/>
    <property type="match status" value="1"/>
</dbReference>
<organism evidence="7 8">
    <name type="scientific">Nocardia otitidiscaviarum</name>
    <dbReference type="NCBI Taxonomy" id="1823"/>
    <lineage>
        <taxon>Bacteria</taxon>
        <taxon>Bacillati</taxon>
        <taxon>Actinomycetota</taxon>
        <taxon>Actinomycetes</taxon>
        <taxon>Mycobacteriales</taxon>
        <taxon>Nocardiaceae</taxon>
        <taxon>Nocardia</taxon>
    </lineage>
</organism>
<dbReference type="PRINTS" id="PR00455">
    <property type="entry name" value="HTHTETR"/>
</dbReference>
<name>A0A516NQU2_9NOCA</name>
<dbReference type="GeneID" id="80335352"/>
<keyword evidence="2 4" id="KW-0238">DNA-binding</keyword>